<dbReference type="EMBL" id="PZQS01000010">
    <property type="protein sequence ID" value="PVD23661.1"/>
    <property type="molecule type" value="Genomic_DNA"/>
</dbReference>
<evidence type="ECO:0000256" key="2">
    <source>
        <dbReference type="ARBA" id="ARBA00023180"/>
    </source>
</evidence>
<dbReference type="PANTHER" id="PTHR22702:SF1">
    <property type="entry name" value="PROTEASE-ASSOCIATED DOMAIN-CONTAINING PROTEIN 1"/>
    <property type="match status" value="1"/>
</dbReference>
<dbReference type="InterPro" id="IPR046450">
    <property type="entry name" value="PA_dom_sf"/>
</dbReference>
<feature type="domain" description="PA" evidence="3">
    <location>
        <begin position="109"/>
        <end position="183"/>
    </location>
</feature>
<organism evidence="4 5">
    <name type="scientific">Pomacea canaliculata</name>
    <name type="common">Golden apple snail</name>
    <dbReference type="NCBI Taxonomy" id="400727"/>
    <lineage>
        <taxon>Eukaryota</taxon>
        <taxon>Metazoa</taxon>
        <taxon>Spiralia</taxon>
        <taxon>Lophotrochozoa</taxon>
        <taxon>Mollusca</taxon>
        <taxon>Gastropoda</taxon>
        <taxon>Caenogastropoda</taxon>
        <taxon>Architaenioglossa</taxon>
        <taxon>Ampullarioidea</taxon>
        <taxon>Ampullariidae</taxon>
        <taxon>Pomacea</taxon>
    </lineage>
</organism>
<evidence type="ECO:0000313" key="5">
    <source>
        <dbReference type="Proteomes" id="UP000245119"/>
    </source>
</evidence>
<evidence type="ECO:0000313" key="4">
    <source>
        <dbReference type="EMBL" id="PVD23661.1"/>
    </source>
</evidence>
<protein>
    <recommendedName>
        <fullName evidence="3">PA domain-containing protein</fullName>
    </recommendedName>
</protein>
<proteinExistence type="predicted"/>
<gene>
    <name evidence="4" type="ORF">C0Q70_16934</name>
</gene>
<dbReference type="OrthoDB" id="206201at2759"/>
<dbReference type="Gene3D" id="3.50.30.30">
    <property type="match status" value="1"/>
</dbReference>
<reference evidence="4 5" key="1">
    <citation type="submission" date="2018-04" db="EMBL/GenBank/DDBJ databases">
        <title>The genome of golden apple snail Pomacea canaliculata provides insight into stress tolerance and invasive adaptation.</title>
        <authorList>
            <person name="Liu C."/>
            <person name="Liu B."/>
            <person name="Ren Y."/>
            <person name="Zhang Y."/>
            <person name="Wang H."/>
            <person name="Li S."/>
            <person name="Jiang F."/>
            <person name="Yin L."/>
            <person name="Zhang G."/>
            <person name="Qian W."/>
            <person name="Fan W."/>
        </authorList>
    </citation>
    <scope>NUCLEOTIDE SEQUENCE [LARGE SCALE GENOMIC DNA]</scope>
    <source>
        <strain evidence="4">SZHN2017</strain>
        <tissue evidence="4">Muscle</tissue>
    </source>
</reference>
<sequence>MGKLENSAMIQSVSELISLSLAFLLIFRTISFALADDGTDEASPTEYRYELATSPDAAFVYENTHYFEIIFPESLSYTYKLRRAKDFGNDFDREYKKIRMVIAEPIEACSPIINNVERAVAFILRGGCSFLTKSRQVEKAGAVAVIVADNDEENDEYMIDMVDDSTGRSVEIPSLFLMGKDGMMIRRNLMLEGLDEAIINIPVNLTGIPIGAAKQPPWTLW</sequence>
<dbReference type="Proteomes" id="UP000245119">
    <property type="component" value="Linkage Group LG10"/>
</dbReference>
<dbReference type="SUPFAM" id="SSF52025">
    <property type="entry name" value="PA domain"/>
    <property type="match status" value="1"/>
</dbReference>
<evidence type="ECO:0000256" key="1">
    <source>
        <dbReference type="ARBA" id="ARBA00022729"/>
    </source>
</evidence>
<comment type="caution">
    <text evidence="4">The sequence shown here is derived from an EMBL/GenBank/DDBJ whole genome shotgun (WGS) entry which is preliminary data.</text>
</comment>
<dbReference type="InterPro" id="IPR003137">
    <property type="entry name" value="PA_domain"/>
</dbReference>
<dbReference type="OMA" id="LMDRGEC"/>
<keyword evidence="2" id="KW-0325">Glycoprotein</keyword>
<keyword evidence="5" id="KW-1185">Reference proteome</keyword>
<accession>A0A2T7NR63</accession>
<keyword evidence="1" id="KW-0732">Signal</keyword>
<dbReference type="AlphaFoldDB" id="A0A2T7NR63"/>
<evidence type="ECO:0000259" key="3">
    <source>
        <dbReference type="Pfam" id="PF02225"/>
    </source>
</evidence>
<name>A0A2T7NR63_POMCA</name>
<dbReference type="PANTHER" id="PTHR22702">
    <property type="entry name" value="PROTEASE-ASSOCIATED DOMAIN-CONTAINING PROTEIN"/>
    <property type="match status" value="1"/>
</dbReference>
<dbReference type="Pfam" id="PF02225">
    <property type="entry name" value="PA"/>
    <property type="match status" value="1"/>
</dbReference>